<reference evidence="4" key="1">
    <citation type="journal article" date="2012" name="Nature">
        <title>The tomato genome sequence provides insights into fleshy fruit evolution.</title>
        <authorList>
            <consortium name="Tomato Genome Consortium"/>
        </authorList>
    </citation>
    <scope>NUCLEOTIDE SEQUENCE [LARGE SCALE GENOMIC DNA]</scope>
    <source>
        <strain evidence="4">cv. Heinz 1706</strain>
    </source>
</reference>
<keyword evidence="5" id="KW-1185">Reference proteome</keyword>
<evidence type="ECO:0000256" key="3">
    <source>
        <dbReference type="RuleBase" id="RU362118"/>
    </source>
</evidence>
<reference evidence="4" key="2">
    <citation type="submission" date="2019-01" db="UniProtKB">
        <authorList>
            <consortium name="EnsemblPlants"/>
        </authorList>
    </citation>
    <scope>IDENTIFICATION</scope>
    <source>
        <strain evidence="4">cv. Heinz 1706</strain>
    </source>
</reference>
<organism evidence="4">
    <name type="scientific">Solanum lycopersicum</name>
    <name type="common">Tomato</name>
    <name type="synonym">Lycopersicon esculentum</name>
    <dbReference type="NCBI Taxonomy" id="4081"/>
    <lineage>
        <taxon>Eukaryota</taxon>
        <taxon>Viridiplantae</taxon>
        <taxon>Streptophyta</taxon>
        <taxon>Embryophyta</taxon>
        <taxon>Tracheophyta</taxon>
        <taxon>Spermatophyta</taxon>
        <taxon>Magnoliopsida</taxon>
        <taxon>eudicotyledons</taxon>
        <taxon>Gunneridae</taxon>
        <taxon>Pentapetalae</taxon>
        <taxon>asterids</taxon>
        <taxon>lamiids</taxon>
        <taxon>Solanales</taxon>
        <taxon>Solanaceae</taxon>
        <taxon>Solanoideae</taxon>
        <taxon>Solaneae</taxon>
        <taxon>Solanum</taxon>
        <taxon>Solanum subgen. Lycopersicon</taxon>
    </lineage>
</organism>
<dbReference type="AlphaFoldDB" id="A0A3Q7HNQ9"/>
<evidence type="ECO:0000256" key="2">
    <source>
        <dbReference type="ARBA" id="ARBA00022898"/>
    </source>
</evidence>
<dbReference type="GO" id="GO:0019346">
    <property type="term" value="P:transsulfuration"/>
    <property type="evidence" value="ECO:0007669"/>
    <property type="project" value="InterPro"/>
</dbReference>
<dbReference type="Proteomes" id="UP000004994">
    <property type="component" value="Chromosome 8"/>
</dbReference>
<dbReference type="PaxDb" id="4081-Solyc08g066620.2.1"/>
<dbReference type="GO" id="GO:0030170">
    <property type="term" value="F:pyridoxal phosphate binding"/>
    <property type="evidence" value="ECO:0007669"/>
    <property type="project" value="InterPro"/>
</dbReference>
<evidence type="ECO:0000313" key="5">
    <source>
        <dbReference type="Proteomes" id="UP000004994"/>
    </source>
</evidence>
<dbReference type="OrthoDB" id="10383935at2759"/>
<proteinExistence type="inferred from homology"/>
<sequence>MASKRGVLKLMNIQSTAVVTSIMSLVPSHPLDLAVGVCRYFLFWHDLLFLNIVPALLTECEVQISWAKNIYFLQNAEGAGLVPFDCWLCLRGTKMMVLRVENNSGLALKRLVDISMDSLLFSRSNWSL</sequence>
<dbReference type="Gramene" id="Solyc08g066620.3.1">
    <property type="protein sequence ID" value="Solyc08g066620.3.1"/>
    <property type="gene ID" value="Solyc08g066620.3"/>
</dbReference>
<dbReference type="Pfam" id="PF01053">
    <property type="entry name" value="Cys_Met_Meta_PP"/>
    <property type="match status" value="1"/>
</dbReference>
<keyword evidence="2 3" id="KW-0663">Pyridoxal phosphate</keyword>
<name>A0A3Q7HNQ9_SOLLC</name>
<accession>A0A3Q7HNQ9</accession>
<dbReference type="EnsemblPlants" id="Solyc08g066620.3.1">
    <property type="protein sequence ID" value="Solyc08g066620.3.1"/>
    <property type="gene ID" value="Solyc08g066620.3"/>
</dbReference>
<protein>
    <submittedName>
        <fullName evidence="4">Uncharacterized protein</fullName>
    </submittedName>
</protein>
<dbReference type="GeneID" id="101251113"/>
<dbReference type="InParanoid" id="A0A3Q7HNQ9"/>
<comment type="similarity">
    <text evidence="3">Belongs to the trans-sulfuration enzymes family.</text>
</comment>
<gene>
    <name evidence="4" type="primary">LOC101251113</name>
</gene>
<evidence type="ECO:0000256" key="1">
    <source>
        <dbReference type="ARBA" id="ARBA00001933"/>
    </source>
</evidence>
<evidence type="ECO:0000313" key="4">
    <source>
        <dbReference type="EnsemblPlants" id="Solyc08g066620.3.1"/>
    </source>
</evidence>
<dbReference type="STRING" id="4081.A0A3Q7HNQ9"/>
<dbReference type="InterPro" id="IPR000277">
    <property type="entry name" value="Cys/Met-Metab_PyrdxlP-dep_enz"/>
</dbReference>
<comment type="cofactor">
    <cofactor evidence="1 3">
        <name>pyridoxal 5'-phosphate</name>
        <dbReference type="ChEBI" id="CHEBI:597326"/>
    </cofactor>
</comment>
<dbReference type="RefSeq" id="XP_010325088.1">
    <property type="nucleotide sequence ID" value="XM_010326786.3"/>
</dbReference>